<dbReference type="Proteomes" id="UP000789845">
    <property type="component" value="Unassembled WGS sequence"/>
</dbReference>
<dbReference type="InterPro" id="IPR015001">
    <property type="entry name" value="DUF1850"/>
</dbReference>
<name>A0A9C7GE38_9BACI</name>
<dbReference type="AlphaFoldDB" id="A0A9C7GE38"/>
<keyword evidence="2" id="KW-1185">Reference proteome</keyword>
<sequence length="176" mass="20361">MILLTKKNKRLLFILLIPVLIALSLFLPFKKALVFEYQNTGILLAYLPLGRMDTFKMKYTHSIHLSIVVESYKITKNNQIKQYELMYEDFAIGMPANSEEGEVFEEKDGKYFIKNMKRSFPSFDLRVGKVKANHTLIYKYKEYPLSSSITPGTSVHVEVKKINLVQLMKGVDILES</sequence>
<dbReference type="EMBL" id="CAKJTG010000046">
    <property type="protein sequence ID" value="CAG9610674.1"/>
    <property type="molecule type" value="Genomic_DNA"/>
</dbReference>
<organism evidence="1 2">
    <name type="scientific">Pseudoneobacillus rhizosphaerae</name>
    <dbReference type="NCBI Taxonomy" id="2880968"/>
    <lineage>
        <taxon>Bacteria</taxon>
        <taxon>Bacillati</taxon>
        <taxon>Bacillota</taxon>
        <taxon>Bacilli</taxon>
        <taxon>Bacillales</taxon>
        <taxon>Bacillaceae</taxon>
        <taxon>Pseudoneobacillus</taxon>
    </lineage>
</organism>
<accession>A0A9C7GE38</accession>
<evidence type="ECO:0000313" key="1">
    <source>
        <dbReference type="EMBL" id="CAG9610674.1"/>
    </source>
</evidence>
<proteinExistence type="predicted"/>
<dbReference type="RefSeq" id="WP_230499034.1">
    <property type="nucleotide sequence ID" value="NZ_CAKJTG010000046.1"/>
</dbReference>
<dbReference type="Pfam" id="PF08905">
    <property type="entry name" value="DUF1850"/>
    <property type="match status" value="1"/>
</dbReference>
<evidence type="ECO:0000313" key="2">
    <source>
        <dbReference type="Proteomes" id="UP000789845"/>
    </source>
</evidence>
<reference evidence="1" key="1">
    <citation type="submission" date="2021-10" db="EMBL/GenBank/DDBJ databases">
        <authorList>
            <person name="Criscuolo A."/>
        </authorList>
    </citation>
    <scope>NUCLEOTIDE SEQUENCE</scope>
    <source>
        <strain evidence="1">CIP111885</strain>
    </source>
</reference>
<evidence type="ECO:0008006" key="3">
    <source>
        <dbReference type="Google" id="ProtNLM"/>
    </source>
</evidence>
<protein>
    <recommendedName>
        <fullName evidence="3">DUF1850 domain-containing protein</fullName>
    </recommendedName>
</protein>
<comment type="caution">
    <text evidence="1">The sequence shown here is derived from an EMBL/GenBank/DDBJ whole genome shotgun (WGS) entry which is preliminary data.</text>
</comment>
<gene>
    <name evidence="1" type="ORF">NEOCIP111885_04449</name>
</gene>